<reference evidence="2 3" key="2">
    <citation type="journal article" date="2011" name="J. Antibiot.">
        <title>Furaquinocins I and J: novel polyketide isoprenoid hybrid compounds from Streptomyces reveromyceticus SN-593.</title>
        <authorList>
            <person name="Panthee S."/>
            <person name="Takahashi S."/>
            <person name="Takagi H."/>
            <person name="Nogawa T."/>
            <person name="Oowada E."/>
            <person name="Uramoto M."/>
            <person name="Osada H."/>
        </authorList>
    </citation>
    <scope>NUCLEOTIDE SEQUENCE [LARGE SCALE GENOMIC DNA]</scope>
    <source>
        <strain evidence="2 3">SN-593</strain>
    </source>
</reference>
<gene>
    <name evidence="2" type="ORF">RVR_4050</name>
</gene>
<reference evidence="2 3" key="1">
    <citation type="journal article" date="2010" name="J. Bacteriol.">
        <title>Biochemical characterization of a novel indole prenyltransferase from Streptomyces sp. SN-593.</title>
        <authorList>
            <person name="Takahashi S."/>
            <person name="Takagi H."/>
            <person name="Toyoda A."/>
            <person name="Uramoto M."/>
            <person name="Nogawa T."/>
            <person name="Ueki M."/>
            <person name="Sakaki Y."/>
            <person name="Osada H."/>
        </authorList>
    </citation>
    <scope>NUCLEOTIDE SEQUENCE [LARGE SCALE GENOMIC DNA]</scope>
    <source>
        <strain evidence="2 3">SN-593</strain>
    </source>
</reference>
<proteinExistence type="predicted"/>
<keyword evidence="3" id="KW-1185">Reference proteome</keyword>
<dbReference type="InterPro" id="IPR010982">
    <property type="entry name" value="Lambda_DNA-bd_dom_sf"/>
</dbReference>
<dbReference type="InterPro" id="IPR001387">
    <property type="entry name" value="Cro/C1-type_HTH"/>
</dbReference>
<protein>
    <submittedName>
        <fullName evidence="2">Putative DNA-binding protein</fullName>
    </submittedName>
</protein>
<dbReference type="AlphaFoldDB" id="A0A7U3UPI8"/>
<evidence type="ECO:0000259" key="1">
    <source>
        <dbReference type="Pfam" id="PF19054"/>
    </source>
</evidence>
<dbReference type="Pfam" id="PF13560">
    <property type="entry name" value="HTH_31"/>
    <property type="match status" value="1"/>
</dbReference>
<dbReference type="Proteomes" id="UP000595703">
    <property type="component" value="Chromosome"/>
</dbReference>
<evidence type="ECO:0000313" key="3">
    <source>
        <dbReference type="Proteomes" id="UP000595703"/>
    </source>
</evidence>
<dbReference type="GO" id="GO:0003677">
    <property type="term" value="F:DNA binding"/>
    <property type="evidence" value="ECO:0007669"/>
    <property type="project" value="UniProtKB-KW"/>
</dbReference>
<evidence type="ECO:0000313" key="2">
    <source>
        <dbReference type="EMBL" id="BBA98025.1"/>
    </source>
</evidence>
<dbReference type="InterPro" id="IPR043917">
    <property type="entry name" value="DUF5753"/>
</dbReference>
<dbReference type="EMBL" id="AP018365">
    <property type="protein sequence ID" value="BBA98025.1"/>
    <property type="molecule type" value="Genomic_DNA"/>
</dbReference>
<dbReference type="SUPFAM" id="SSF47413">
    <property type="entry name" value="lambda repressor-like DNA-binding domains"/>
    <property type="match status" value="1"/>
</dbReference>
<dbReference type="RefSeq" id="WP_202234232.1">
    <property type="nucleotide sequence ID" value="NZ_AP018365.1"/>
</dbReference>
<reference evidence="2 3" key="3">
    <citation type="journal article" date="2011" name="Nat. Chem. Biol.">
        <title>Reveromycin A biosynthesis uses RevG and RevJ for stereospecific spiroacetal formation.</title>
        <authorList>
            <person name="Takahashi S."/>
            <person name="Toyoda A."/>
            <person name="Sekiyama Y."/>
            <person name="Takagi H."/>
            <person name="Nogawa T."/>
            <person name="Uramoto M."/>
            <person name="Suzuki R."/>
            <person name="Koshino H."/>
            <person name="Kumano T."/>
            <person name="Panthee S."/>
            <person name="Dairi T."/>
            <person name="Ishikawa J."/>
            <person name="Ikeda H."/>
            <person name="Sakaki Y."/>
            <person name="Osada H."/>
        </authorList>
    </citation>
    <scope>NUCLEOTIDE SEQUENCE [LARGE SCALE GENOMIC DNA]</scope>
    <source>
        <strain evidence="2 3">SN-593</strain>
    </source>
</reference>
<dbReference type="Pfam" id="PF19054">
    <property type="entry name" value="DUF5753"/>
    <property type="match status" value="1"/>
</dbReference>
<accession>A0A7U3UPI8</accession>
<keyword evidence="2" id="KW-0238">DNA-binding</keyword>
<reference evidence="2 3" key="4">
    <citation type="journal article" date="2020" name="Sci. Rep.">
        <title>beta-carboline chemical signals induce reveromycin production through a LuxR family regulator in Streptomyces sp. SN-593.</title>
        <authorList>
            <person name="Panthee S."/>
            <person name="Kito N."/>
            <person name="Hayashi T."/>
            <person name="Shimizu T."/>
            <person name="Ishikawa J."/>
            <person name="Hamamoto H."/>
            <person name="Osada H."/>
            <person name="Takahashi S."/>
        </authorList>
    </citation>
    <scope>NUCLEOTIDE SEQUENCE [LARGE SCALE GENOMIC DNA]</scope>
    <source>
        <strain evidence="2 3">SN-593</strain>
    </source>
</reference>
<name>A0A7U3UPI8_9ACTN</name>
<dbReference type="Gene3D" id="1.10.260.40">
    <property type="entry name" value="lambda repressor-like DNA-binding domains"/>
    <property type="match status" value="1"/>
</dbReference>
<organism evidence="2 3">
    <name type="scientific">Actinacidiphila reveromycinica</name>
    <dbReference type="NCBI Taxonomy" id="659352"/>
    <lineage>
        <taxon>Bacteria</taxon>
        <taxon>Bacillati</taxon>
        <taxon>Actinomycetota</taxon>
        <taxon>Actinomycetes</taxon>
        <taxon>Kitasatosporales</taxon>
        <taxon>Streptomycetaceae</taxon>
        <taxon>Actinacidiphila</taxon>
    </lineage>
</organism>
<feature type="domain" description="DUF5753" evidence="1">
    <location>
        <begin position="94"/>
        <end position="270"/>
    </location>
</feature>
<sequence>MSNSNGDASSDQRPSARRIYAKELARQREKTGLSLIQLGAETKYEQSYLHRLEKGERLGSSDVPRVLDKFYGTGDLLADLWELAKLEKKQGRYEGFMDVETEAGGMQEFVAGVIPGLLQTERYAEALFRTRRGLPEHVVAERVRQRMERQARIFGTANLLDYRGLIDEGALRRGIKDPDAWAEQLERLIQAAELPHVTLHVVPFEAGPNDLLGGSLTMLWLPSGRNIAYLEGSINGQLIEDSEEVEHLRLAYDRFRDFALTPEHSLAMIRTALEDHASCSLLPRT</sequence>
<dbReference type="KEGG" id="arev:RVR_4050"/>
<dbReference type="CDD" id="cd00093">
    <property type="entry name" value="HTH_XRE"/>
    <property type="match status" value="1"/>
</dbReference>